<protein>
    <recommendedName>
        <fullName evidence="4">FAD/NAD(P)-binding domain-containing protein</fullName>
    </recommendedName>
</protein>
<dbReference type="PRINTS" id="PR00368">
    <property type="entry name" value="FADPNR"/>
</dbReference>
<dbReference type="PRINTS" id="PR00469">
    <property type="entry name" value="PNDRDTASEII"/>
</dbReference>
<dbReference type="InterPro" id="IPR036188">
    <property type="entry name" value="FAD/NAD-bd_sf"/>
</dbReference>
<dbReference type="NCBIfam" id="TIGR04018">
    <property type="entry name" value="Bthiol_YpdA"/>
    <property type="match status" value="1"/>
</dbReference>
<evidence type="ECO:0008006" key="4">
    <source>
        <dbReference type="Google" id="ProtNLM"/>
    </source>
</evidence>
<sequence length="327" mass="36064">MSDLLDLAVVGAGPCGIAVGAAASTAGLGATLYDKGCITNSLVDYPYYMTFFSTAQKLEIGDVPFTIADSKPTRREALGYYRRVVQYYSLDVRQYEEVTSVEGQEGDFLLHTRAQSGAEDTLRARALVVATGGFHEPNYLNVPGEDLPKVKHYYQEPFPFYDQDVLVVGAGNSSVESALETYRIGARVTMVHIFDEIDRGVKPWVVPDIRNRLEKGEIEVFWRHRILEIRPASVVLQNMDSEETVEIPNDWVLAMTGWIPDREFISGLGIDIDDETGIPSHDSDTMETNVPGIYIAGVLAAGYNANKIFIENGKFHGPKIVEAMSAG</sequence>
<dbReference type="SUPFAM" id="SSF51905">
    <property type="entry name" value="FAD/NAD(P)-binding domain"/>
    <property type="match status" value="1"/>
</dbReference>
<evidence type="ECO:0000256" key="1">
    <source>
        <dbReference type="ARBA" id="ARBA00022630"/>
    </source>
</evidence>
<dbReference type="Gene3D" id="3.50.50.60">
    <property type="entry name" value="FAD/NAD(P)-binding domain"/>
    <property type="match status" value="2"/>
</dbReference>
<dbReference type="AlphaFoldDB" id="A0A381QFH4"/>
<evidence type="ECO:0000313" key="3">
    <source>
        <dbReference type="EMBL" id="SUZ77730.1"/>
    </source>
</evidence>
<gene>
    <name evidence="3" type="ORF">METZ01_LOCUS30584</name>
</gene>
<organism evidence="3">
    <name type="scientific">marine metagenome</name>
    <dbReference type="NCBI Taxonomy" id="408172"/>
    <lineage>
        <taxon>unclassified sequences</taxon>
        <taxon>metagenomes</taxon>
        <taxon>ecological metagenomes</taxon>
    </lineage>
</organism>
<dbReference type="EMBL" id="UINC01001327">
    <property type="protein sequence ID" value="SUZ77730.1"/>
    <property type="molecule type" value="Genomic_DNA"/>
</dbReference>
<name>A0A381QFH4_9ZZZZ</name>
<dbReference type="Pfam" id="PF13738">
    <property type="entry name" value="Pyr_redox_3"/>
    <property type="match status" value="1"/>
</dbReference>
<dbReference type="InterPro" id="IPR050097">
    <property type="entry name" value="Ferredoxin-NADP_redctase_2"/>
</dbReference>
<dbReference type="PANTHER" id="PTHR48105">
    <property type="entry name" value="THIOREDOXIN REDUCTASE 1-RELATED-RELATED"/>
    <property type="match status" value="1"/>
</dbReference>
<keyword evidence="2" id="KW-0560">Oxidoreductase</keyword>
<dbReference type="GO" id="GO:0016491">
    <property type="term" value="F:oxidoreductase activity"/>
    <property type="evidence" value="ECO:0007669"/>
    <property type="project" value="UniProtKB-KW"/>
</dbReference>
<keyword evidence="1" id="KW-0285">Flavoprotein</keyword>
<reference evidence="3" key="1">
    <citation type="submission" date="2018-05" db="EMBL/GenBank/DDBJ databases">
        <authorList>
            <person name="Lanie J.A."/>
            <person name="Ng W.-L."/>
            <person name="Kazmierczak K.M."/>
            <person name="Andrzejewski T.M."/>
            <person name="Davidsen T.M."/>
            <person name="Wayne K.J."/>
            <person name="Tettelin H."/>
            <person name="Glass J.I."/>
            <person name="Rusch D."/>
            <person name="Podicherti R."/>
            <person name="Tsui H.-C.T."/>
            <person name="Winkler M.E."/>
        </authorList>
    </citation>
    <scope>NUCLEOTIDE SEQUENCE</scope>
</reference>
<evidence type="ECO:0000256" key="2">
    <source>
        <dbReference type="ARBA" id="ARBA00023002"/>
    </source>
</evidence>
<accession>A0A381QFH4</accession>
<proteinExistence type="predicted"/>
<dbReference type="InterPro" id="IPR023856">
    <property type="entry name" value="Bdr"/>
</dbReference>